<dbReference type="OrthoDB" id="21648at2759"/>
<dbReference type="AlphaFoldDB" id="A8Q8X7"/>
<dbReference type="VEuPathDB" id="FungiDB:MGL_3364"/>
<dbReference type="RefSeq" id="XP_001729329.1">
    <property type="nucleotide sequence ID" value="XM_001729277.1"/>
</dbReference>
<evidence type="ECO:0000313" key="3">
    <source>
        <dbReference type="Proteomes" id="UP000008837"/>
    </source>
</evidence>
<feature type="region of interest" description="Disordered" evidence="1">
    <location>
        <begin position="152"/>
        <end position="171"/>
    </location>
</feature>
<dbReference type="KEGG" id="mgl:MGL_3364"/>
<dbReference type="OMA" id="VERRHTH"/>
<dbReference type="EMBL" id="AAYY01000013">
    <property type="protein sequence ID" value="EDP42115.1"/>
    <property type="molecule type" value="Genomic_DNA"/>
</dbReference>
<dbReference type="InParanoid" id="A8Q8X7"/>
<accession>A8Q8X7</accession>
<protein>
    <submittedName>
        <fullName evidence="2">Uncharacterized protein</fullName>
    </submittedName>
</protein>
<proteinExistence type="predicted"/>
<keyword evidence="3" id="KW-1185">Reference proteome</keyword>
<dbReference type="GeneID" id="5853636"/>
<evidence type="ECO:0000313" key="2">
    <source>
        <dbReference type="EMBL" id="EDP42115.1"/>
    </source>
</evidence>
<reference evidence="2 3" key="1">
    <citation type="journal article" date="2007" name="Proc. Natl. Acad. Sci. U.S.A.">
        <title>Dandruff-associated Malassezia genomes reveal convergent and divergent virulence traits shared with plant and human fungal pathogens.</title>
        <authorList>
            <person name="Xu J."/>
            <person name="Saunders C.W."/>
            <person name="Hu P."/>
            <person name="Grant R.A."/>
            <person name="Boekhout T."/>
            <person name="Kuramae E.E."/>
            <person name="Kronstad J.W."/>
            <person name="Deangelis Y.M."/>
            <person name="Reeder N.L."/>
            <person name="Johnstone K.R."/>
            <person name="Leland M."/>
            <person name="Fieno A.M."/>
            <person name="Begley W.M."/>
            <person name="Sun Y."/>
            <person name="Lacey M.P."/>
            <person name="Chaudhary T."/>
            <person name="Keough T."/>
            <person name="Chu L."/>
            <person name="Sears R."/>
            <person name="Yuan B."/>
            <person name="Dawson T.L.Jr."/>
        </authorList>
    </citation>
    <scope>NUCLEOTIDE SEQUENCE [LARGE SCALE GENOMIC DNA]</scope>
    <source>
        <strain evidence="3">ATCC MYA-4612 / CBS 7966</strain>
    </source>
</reference>
<evidence type="ECO:0000256" key="1">
    <source>
        <dbReference type="SAM" id="MobiDB-lite"/>
    </source>
</evidence>
<comment type="caution">
    <text evidence="2">The sequence shown here is derived from an EMBL/GenBank/DDBJ whole genome shotgun (WGS) entry which is preliminary data.</text>
</comment>
<name>A8Q8X7_MALGO</name>
<sequence>MLDVAAPGKPPLRALLEQPKVNAHEVWDCVASESGHAVRQDARGHAGALIVLHIIAQLTGWSITTPPSKAVEDQQKDVDARERMNVDEVERRHTHRLAPFSTYALHMRLPSGDYFTNGVSLEEAKAQALDTGAADLVSIAPRMQDTRKATLGERLPPMPGARSKRMHGGGGGGRASAFLSYGPFGSSLGPSFDSSGCLFGPEATQLVWTERQRVSRYLRRRWGASLAQQVESAYTQQAMDIATDELSPTLPTPVPAQAHSIHDVQETSLSSLSCSRLAQRAVELEPTLDPALMESALHILDTDEILAQNQERLDELQELQWLRVRMDNDHTPIPLAMIEREQRLAEDALHSLVDLVRRVPPSALGHTAQAAGPLILMSHVVLMTSLSTRANHDILSHGYWGTLPDTYHGAKTQTNVAVPGSTPSLMAWAPLVRPGVVADNTTAEPEPGKRPAFMHAYEQYSGSPAAAVRNAMVQPRPVPSYPATAAAVQRPLVYASPTSMGLGIHGSINGNRS</sequence>
<dbReference type="STRING" id="425265.A8Q8X7"/>
<gene>
    <name evidence="2" type="ORF">MGL_3364</name>
</gene>
<dbReference type="Proteomes" id="UP000008837">
    <property type="component" value="Unassembled WGS sequence"/>
</dbReference>
<organism evidence="2 3">
    <name type="scientific">Malassezia globosa (strain ATCC MYA-4612 / CBS 7966)</name>
    <name type="common">Dandruff-associated fungus</name>
    <dbReference type="NCBI Taxonomy" id="425265"/>
    <lineage>
        <taxon>Eukaryota</taxon>
        <taxon>Fungi</taxon>
        <taxon>Dikarya</taxon>
        <taxon>Basidiomycota</taxon>
        <taxon>Ustilaginomycotina</taxon>
        <taxon>Malasseziomycetes</taxon>
        <taxon>Malasseziales</taxon>
        <taxon>Malasseziaceae</taxon>
        <taxon>Malassezia</taxon>
    </lineage>
</organism>